<feature type="compositionally biased region" description="Gly residues" evidence="4">
    <location>
        <begin position="327"/>
        <end position="344"/>
    </location>
</feature>
<dbReference type="Pfam" id="PF00515">
    <property type="entry name" value="TPR_1"/>
    <property type="match status" value="1"/>
</dbReference>
<feature type="region of interest" description="Disordered" evidence="4">
    <location>
        <begin position="134"/>
        <end position="291"/>
    </location>
</feature>
<keyword evidence="7" id="KW-1185">Reference proteome</keyword>
<organism evidence="6 7">
    <name type="scientific">Tagetes erecta</name>
    <name type="common">African marigold</name>
    <dbReference type="NCBI Taxonomy" id="13708"/>
    <lineage>
        <taxon>Eukaryota</taxon>
        <taxon>Viridiplantae</taxon>
        <taxon>Streptophyta</taxon>
        <taxon>Embryophyta</taxon>
        <taxon>Tracheophyta</taxon>
        <taxon>Spermatophyta</taxon>
        <taxon>Magnoliopsida</taxon>
        <taxon>eudicotyledons</taxon>
        <taxon>Gunneridae</taxon>
        <taxon>Pentapetalae</taxon>
        <taxon>asterids</taxon>
        <taxon>campanulids</taxon>
        <taxon>Asterales</taxon>
        <taxon>Asteraceae</taxon>
        <taxon>Asteroideae</taxon>
        <taxon>Heliantheae alliance</taxon>
        <taxon>Tageteae</taxon>
        <taxon>Tagetes</taxon>
    </lineage>
</organism>
<feature type="repeat" description="TPR" evidence="3">
    <location>
        <begin position="362"/>
        <end position="395"/>
    </location>
</feature>
<dbReference type="InterPro" id="IPR011990">
    <property type="entry name" value="TPR-like_helical_dom_sf"/>
</dbReference>
<dbReference type="PANTHER" id="PTHR46050:SF3">
    <property type="entry name" value="TPR REPEAT-CONTAINING THIOREDOXIN TTL1"/>
    <property type="match status" value="1"/>
</dbReference>
<dbReference type="PANTHER" id="PTHR46050">
    <property type="entry name" value="TPR REPEAT-CONTAINING THIOREDOXIN"/>
    <property type="match status" value="1"/>
</dbReference>
<dbReference type="PROSITE" id="PS50005">
    <property type="entry name" value="TPR"/>
    <property type="match status" value="2"/>
</dbReference>
<dbReference type="InterPro" id="IPR044534">
    <property type="entry name" value="TTL1-4"/>
</dbReference>
<keyword evidence="2 3" id="KW-0802">TPR repeat</keyword>
<dbReference type="InterPro" id="IPR036249">
    <property type="entry name" value="Thioredoxin-like_sf"/>
</dbReference>
<reference evidence="6" key="1">
    <citation type="journal article" date="2023" name="bioRxiv">
        <title>Improved chromosome-level genome assembly for marigold (Tagetes erecta).</title>
        <authorList>
            <person name="Jiang F."/>
            <person name="Yuan L."/>
            <person name="Wang S."/>
            <person name="Wang H."/>
            <person name="Xu D."/>
            <person name="Wang A."/>
            <person name="Fan W."/>
        </authorList>
    </citation>
    <scope>NUCLEOTIDE SEQUENCE</scope>
    <source>
        <strain evidence="6">WSJ</strain>
        <tissue evidence="6">Leaf</tissue>
    </source>
</reference>
<evidence type="ECO:0000256" key="1">
    <source>
        <dbReference type="ARBA" id="ARBA00022737"/>
    </source>
</evidence>
<dbReference type="Pfam" id="PF00085">
    <property type="entry name" value="Thioredoxin"/>
    <property type="match status" value="1"/>
</dbReference>
<name>A0AAD8NN51_TARER</name>
<sequence length="835" mass="90858">MTSTLRLCGEQRRHLWRLFLLFSRWLVATLCFEWWSMAWSSDYGCSIEFQQIYKVGGGDDSRMCAVGAKVVLNLSLDTTKKESESYKRTYHHHHLSLSKTLLFPILKITRSHLLLSSLPCSSPASFSGGYISTISTTTNPPTTTTSTMSDSGKPVPVNTLSDHLRKSLLSDSGDNYNKPDFRELDLGSPVSPLRTGPAATASTSSSSSGSVSGRTGTGTGRSLRLRQDSAGNVNNIHSGELSVESSPTFSAGGSRTSKSGHTRSDSRGSGSGNGSSVTSPSPSPAGNVLPAGNICPSGKIAKTGLMANRSSKPEVLSLGTGNYGHGSIMRGGGGKSGGTSGGESSGSVAPNSMNSKRLVIDASELKKLGNEKYKKGHFVEALNYYDRAILLSPGNASLRCNRSAALMCLNRLNEAVKECEEAIKLDSGYVRAHQRLGSFLISLGQVENARKHLCYPGCQLDPNELKKLQTVEKHLNKCVDLRRVRDWDGVLMESDAAIASGADACSPLFACKSEALLKLRQLDDANLNLSNAPKFETASIPSCSQTKFFGMLSEAYVLFVRAQIDMALGRFEDAVSLIEKSGQIDPRNVEVAVLLQNIRSVSRARARGNDLFKSERLTEACSAYGEGLRLDPLNPVLFCNRAACWFKLGQFEKSLEDCNQALVIHPNYTKALLRRAATFGKLDRWEESVKDYEILRRELPNNNDIAESLFHAQVALKKSRGEDVNNMNFGGEVEHVTNLEQFKAAVGSAGASVVLYKTSTDLQCKQIIPFFDTLCTRYPSVTFLKVDLDESPEISDAENVMVVPTIKIYKKGNRVKEMVCPSPEVLEASLRHYSL</sequence>
<dbReference type="Gene3D" id="1.25.40.10">
    <property type="entry name" value="Tetratricopeptide repeat domain"/>
    <property type="match status" value="1"/>
</dbReference>
<feature type="repeat" description="TPR" evidence="3">
    <location>
        <begin position="555"/>
        <end position="588"/>
    </location>
</feature>
<gene>
    <name evidence="6" type="ORF">QVD17_30092</name>
</gene>
<evidence type="ECO:0000259" key="5">
    <source>
        <dbReference type="Pfam" id="PF00085"/>
    </source>
</evidence>
<dbReference type="SUPFAM" id="SSF52833">
    <property type="entry name" value="Thioredoxin-like"/>
    <property type="match status" value="1"/>
</dbReference>
<dbReference type="SMART" id="SM00028">
    <property type="entry name" value="TPR"/>
    <property type="match status" value="6"/>
</dbReference>
<evidence type="ECO:0000256" key="2">
    <source>
        <dbReference type="ARBA" id="ARBA00022803"/>
    </source>
</evidence>
<dbReference type="Gene3D" id="3.40.30.10">
    <property type="entry name" value="Glutaredoxin"/>
    <property type="match status" value="1"/>
</dbReference>
<dbReference type="CDD" id="cd02947">
    <property type="entry name" value="TRX_family"/>
    <property type="match status" value="1"/>
</dbReference>
<accession>A0AAD8NN51</accession>
<dbReference type="InterPro" id="IPR019734">
    <property type="entry name" value="TPR_rpt"/>
</dbReference>
<dbReference type="InterPro" id="IPR013766">
    <property type="entry name" value="Thioredoxin_domain"/>
</dbReference>
<proteinExistence type="predicted"/>
<feature type="domain" description="Thioredoxin" evidence="5">
    <location>
        <begin position="736"/>
        <end position="829"/>
    </location>
</feature>
<dbReference type="EMBL" id="JAUHHV010000008">
    <property type="protein sequence ID" value="KAK1414348.1"/>
    <property type="molecule type" value="Genomic_DNA"/>
</dbReference>
<evidence type="ECO:0000313" key="6">
    <source>
        <dbReference type="EMBL" id="KAK1414348.1"/>
    </source>
</evidence>
<dbReference type="Proteomes" id="UP001229421">
    <property type="component" value="Unassembled WGS sequence"/>
</dbReference>
<feature type="region of interest" description="Disordered" evidence="4">
    <location>
        <begin position="327"/>
        <end position="353"/>
    </location>
</feature>
<dbReference type="FunFam" id="3.40.30.10:FF:000211">
    <property type="entry name" value="TPR repeat-containing thioredoxin TTL4"/>
    <property type="match status" value="1"/>
</dbReference>
<dbReference type="GO" id="GO:0005737">
    <property type="term" value="C:cytoplasm"/>
    <property type="evidence" value="ECO:0007669"/>
    <property type="project" value="TreeGrafter"/>
</dbReference>
<dbReference type="SUPFAM" id="SSF48452">
    <property type="entry name" value="TPR-like"/>
    <property type="match status" value="1"/>
</dbReference>
<evidence type="ECO:0000256" key="4">
    <source>
        <dbReference type="SAM" id="MobiDB-lite"/>
    </source>
</evidence>
<dbReference type="AlphaFoldDB" id="A0AAD8NN51"/>
<dbReference type="GO" id="GO:0006950">
    <property type="term" value="P:response to stress"/>
    <property type="evidence" value="ECO:0007669"/>
    <property type="project" value="UniProtKB-ARBA"/>
</dbReference>
<dbReference type="Pfam" id="PF13432">
    <property type="entry name" value="TPR_16"/>
    <property type="match status" value="1"/>
</dbReference>
<evidence type="ECO:0000313" key="7">
    <source>
        <dbReference type="Proteomes" id="UP001229421"/>
    </source>
</evidence>
<evidence type="ECO:0000256" key="3">
    <source>
        <dbReference type="PROSITE-ProRule" id="PRU00339"/>
    </source>
</evidence>
<keyword evidence="1" id="KW-0677">Repeat</keyword>
<protein>
    <recommendedName>
        <fullName evidence="5">Thioredoxin domain-containing protein</fullName>
    </recommendedName>
</protein>
<comment type="caution">
    <text evidence="6">The sequence shown here is derived from an EMBL/GenBank/DDBJ whole genome shotgun (WGS) entry which is preliminary data.</text>
</comment>
<feature type="compositionally biased region" description="Polar residues" evidence="4">
    <location>
        <begin position="229"/>
        <end position="257"/>
    </location>
</feature>
<feature type="compositionally biased region" description="Low complexity" evidence="4">
    <location>
        <begin position="134"/>
        <end position="147"/>
    </location>
</feature>
<feature type="compositionally biased region" description="Low complexity" evidence="4">
    <location>
        <begin position="274"/>
        <end position="286"/>
    </location>
</feature>
<feature type="compositionally biased region" description="Low complexity" evidence="4">
    <location>
        <begin position="194"/>
        <end position="214"/>
    </location>
</feature>